<dbReference type="EMBL" id="JBIQWL010000008">
    <property type="protein sequence ID" value="MFH8252278.1"/>
    <property type="molecule type" value="Genomic_DNA"/>
</dbReference>
<feature type="domain" description="F5/8 type C" evidence="2">
    <location>
        <begin position="744"/>
        <end position="855"/>
    </location>
</feature>
<dbReference type="Proteomes" id="UP001610861">
    <property type="component" value="Unassembled WGS sequence"/>
</dbReference>
<evidence type="ECO:0000313" key="4">
    <source>
        <dbReference type="Proteomes" id="UP001610861"/>
    </source>
</evidence>
<dbReference type="RefSeq" id="WP_397557708.1">
    <property type="nucleotide sequence ID" value="NZ_JBIQWL010000008.1"/>
</dbReference>
<evidence type="ECO:0000256" key="1">
    <source>
        <dbReference type="SAM" id="SignalP"/>
    </source>
</evidence>
<dbReference type="Gene3D" id="2.60.120.260">
    <property type="entry name" value="Galactose-binding domain-like"/>
    <property type="match status" value="2"/>
</dbReference>
<reference evidence="3 4" key="1">
    <citation type="submission" date="2024-09" db="EMBL/GenBank/DDBJ databases">
        <authorList>
            <person name="Pan X."/>
        </authorList>
    </citation>
    <scope>NUCLEOTIDE SEQUENCE [LARGE SCALE GENOMIC DNA]</scope>
    <source>
        <strain evidence="3 4">B2969</strain>
    </source>
</reference>
<keyword evidence="1" id="KW-0732">Signal</keyword>
<protein>
    <submittedName>
        <fullName evidence="3">Glycoside hydrolase family 43 protein</fullName>
    </submittedName>
</protein>
<dbReference type="Pfam" id="PF00754">
    <property type="entry name" value="F5_F8_type_C"/>
    <property type="match status" value="1"/>
</dbReference>
<feature type="chain" id="PRO_5045538043" evidence="1">
    <location>
        <begin position="28"/>
        <end position="965"/>
    </location>
</feature>
<dbReference type="GO" id="GO:0016787">
    <property type="term" value="F:hydrolase activity"/>
    <property type="evidence" value="ECO:0007669"/>
    <property type="project" value="UniProtKB-KW"/>
</dbReference>
<dbReference type="InterPro" id="IPR008979">
    <property type="entry name" value="Galactose-bd-like_sf"/>
</dbReference>
<gene>
    <name evidence="3" type="ORF">ACH3VR_18075</name>
</gene>
<keyword evidence="3" id="KW-0378">Hydrolase</keyword>
<dbReference type="PANTHER" id="PTHR22925">
    <property type="entry name" value="GLYCOSYL HYDROLASE 43 FAMILY MEMBER"/>
    <property type="match status" value="1"/>
</dbReference>
<dbReference type="SUPFAM" id="SSF49785">
    <property type="entry name" value="Galactose-binding domain-like"/>
    <property type="match status" value="2"/>
</dbReference>
<dbReference type="InterPro" id="IPR023296">
    <property type="entry name" value="Glyco_hydro_beta-prop_sf"/>
</dbReference>
<sequence>MRVKAGLGIIGALVAAALVAASTPASALPAAAAVVAVVTDPADGVPRTDPVPLYDDYQALADPGASAAGYFQPYWYDTQGRHIQAHGGQIVTTQENGQTVYYWYGEDRTNGYYGSPGVAVYRSTDTYNWENLGDALRGVSDNAELTTDPYFVDLYGTLDGAGQPKTDLVQSLSYYLNTDQNWTYSAIFERPKVLYNAKTGKWVMWWHADGRTSAGGSMYARSMAAVAVADSPAGPFKMTGAYRMYNRSNYQACTTSAVPGQARDMTVFQDADGTAYIVYSSEENNSLYVSKLNEDYTNVEHTTTTDPVRTGSFGGSASYTFQYSESGQYPHLFADGTADAPVRGTDFQIVKECGHLEAPAMFTHGGKYYVLASGATSWAPNPQTYYSADDILGGWIRGVQSGDAYENVSYSSIPEGGDGLLSVGDVRRTTFGSQSTNVLTLGDGKYVYMGDRWNEGKSDSTYVWLPITVAANGVLEMRNPATEDPARWGSGWGPSYWDDKGVGGKIWSVSDAAIPSAVRLGATPAKALPATLPVTVDGQTHDVAVTWDASFTALGSATITGILAGDADFGPGRRVTRTVDVWDYGVTNLAPGAAVTASSRSDLARTVVDLNVKGKGWDDWLSGGVYPKSSWLAFDWTSTQRPRTILVHTYRDGTASWPSTVKVQYKANGAWVDTQVSATLDQTATVAPVATLDVSSLPATTGIRVQLQTATNVWQSISEVQIWGDASQGGNVCRVPGASVSASFSQTDYSAFPATNACDGSTSTPWSTWAIAGGPNPVTFTLLPGTAYEVSSVAFTNGEGSPKTVGVRYRGVDGVWRDTSATAAPIAAAGTQTTVGFTPVVATAVRLTFATPSTYLKIPEISVMGTLAAAPPALPVVEASVEQRCAAGKVVLVTSVTNTDDTVLAVDVSSPFGAKSFTAVQPGKTVSVASTTKQAQVAAGSIQVTAADGSGTSTSQVAYPAKSCG</sequence>
<dbReference type="SUPFAM" id="SSF75005">
    <property type="entry name" value="Arabinanase/levansucrase/invertase"/>
    <property type="match status" value="1"/>
</dbReference>
<keyword evidence="4" id="KW-1185">Reference proteome</keyword>
<name>A0ABW7QBL0_9MICO</name>
<dbReference type="PANTHER" id="PTHR22925:SF3">
    <property type="entry name" value="GLYCOSYL HYDROLASE FAMILY PROTEIN 43"/>
    <property type="match status" value="1"/>
</dbReference>
<proteinExistence type="predicted"/>
<evidence type="ECO:0000259" key="2">
    <source>
        <dbReference type="Pfam" id="PF00754"/>
    </source>
</evidence>
<dbReference type="CDD" id="cd18825">
    <property type="entry name" value="GH43_CtGH43-like"/>
    <property type="match status" value="1"/>
</dbReference>
<organism evidence="3 4">
    <name type="scientific">Microbacterium alkaliflavum</name>
    <dbReference type="NCBI Taxonomy" id="3248839"/>
    <lineage>
        <taxon>Bacteria</taxon>
        <taxon>Bacillati</taxon>
        <taxon>Actinomycetota</taxon>
        <taxon>Actinomycetes</taxon>
        <taxon>Micrococcales</taxon>
        <taxon>Microbacteriaceae</taxon>
        <taxon>Microbacterium</taxon>
    </lineage>
</organism>
<comment type="caution">
    <text evidence="3">The sequence shown here is derived from an EMBL/GenBank/DDBJ whole genome shotgun (WGS) entry which is preliminary data.</text>
</comment>
<accession>A0ABW7QBL0</accession>
<evidence type="ECO:0000313" key="3">
    <source>
        <dbReference type="EMBL" id="MFH8252278.1"/>
    </source>
</evidence>
<dbReference type="Gene3D" id="2.115.10.20">
    <property type="entry name" value="Glycosyl hydrolase domain, family 43"/>
    <property type="match status" value="1"/>
</dbReference>
<dbReference type="InterPro" id="IPR000421">
    <property type="entry name" value="FA58C"/>
</dbReference>
<feature type="signal peptide" evidence="1">
    <location>
        <begin position="1"/>
        <end position="27"/>
    </location>
</feature>